<keyword evidence="2" id="KW-1185">Reference proteome</keyword>
<reference evidence="1 2" key="1">
    <citation type="submission" date="2021-07" db="EMBL/GenBank/DDBJ databases">
        <title>Hymenobacter profundi sp. nov., isolated from deep-sea water.</title>
        <authorList>
            <person name="Kim M.K."/>
        </authorList>
    </citation>
    <scope>NUCLEOTIDE SEQUENCE [LARGE SCALE GENOMIC DNA]</scope>
    <source>
        <strain evidence="1 2">M2</strain>
    </source>
</reference>
<protein>
    <submittedName>
        <fullName evidence="1">Uncharacterized protein</fullName>
    </submittedName>
</protein>
<accession>A0ABS6WWZ2</accession>
<evidence type="ECO:0000313" key="2">
    <source>
        <dbReference type="Proteomes" id="UP000826188"/>
    </source>
</evidence>
<evidence type="ECO:0000313" key="1">
    <source>
        <dbReference type="EMBL" id="MBW3127274.1"/>
    </source>
</evidence>
<dbReference type="EMBL" id="JAHWGL010000003">
    <property type="protein sequence ID" value="MBW3127274.1"/>
    <property type="molecule type" value="Genomic_DNA"/>
</dbReference>
<gene>
    <name evidence="1" type="ORF">KYK14_01810</name>
</gene>
<sequence length="81" mass="9037">MPDPSESPQLRIEQAPQDDTEAAQLAQLAHLLYTTDAPPDVRDLAPAVRELFPEPAYQVGCGSSHIWLHRTADHQRLALIR</sequence>
<proteinExistence type="predicted"/>
<comment type="caution">
    <text evidence="1">The sequence shown here is derived from an EMBL/GenBank/DDBJ whole genome shotgun (WGS) entry which is preliminary data.</text>
</comment>
<organism evidence="1 2">
    <name type="scientific">Hymenobacter profundi</name>
    <dbReference type="NCBI Taxonomy" id="1982110"/>
    <lineage>
        <taxon>Bacteria</taxon>
        <taxon>Pseudomonadati</taxon>
        <taxon>Bacteroidota</taxon>
        <taxon>Cytophagia</taxon>
        <taxon>Cytophagales</taxon>
        <taxon>Hymenobacteraceae</taxon>
        <taxon>Hymenobacter</taxon>
    </lineage>
</organism>
<dbReference type="Proteomes" id="UP000826188">
    <property type="component" value="Unassembled WGS sequence"/>
</dbReference>
<name>A0ABS6WWZ2_9BACT</name>
<dbReference type="RefSeq" id="WP_219156446.1">
    <property type="nucleotide sequence ID" value="NZ_JAHWGL010000003.1"/>
</dbReference>